<dbReference type="OrthoDB" id="422772at2"/>
<sequence>MSTFINLSNYFEWSLLITIISLLLVILSFILSWKNRFRLVGISGFMIVLTVGLFGLNIGLLNRHRIITSSSSSRVYDNASDQIVISVEPSITEEELFMALREAAQNYFVYGRSAGKDNQLTLRARVLLHVNEKEDLPLYLGKAEQKLNFHNDNHPEINIQIDKNAFQTLSQYLNNMNLS</sequence>
<reference evidence="2 3" key="1">
    <citation type="journal article" date="2010" name="Nature">
        <title>Metabolic streamlining in an open-ocean nitrogen-fixing cyanobacterium.</title>
        <authorList>
            <person name="Tripp H.J."/>
            <person name="Bench S.R."/>
            <person name="Turk K.A."/>
            <person name="Foster R.A."/>
            <person name="Desany B.A."/>
            <person name="Niazi F."/>
            <person name="Affourtit J.P."/>
            <person name="Zehr J.P."/>
        </authorList>
    </citation>
    <scope>NUCLEOTIDE SEQUENCE [LARGE SCALE GENOMIC DNA]</scope>
    <source>
        <strain evidence="3">ALOHA</strain>
    </source>
</reference>
<dbReference type="Proteomes" id="UP000001405">
    <property type="component" value="Chromosome"/>
</dbReference>
<evidence type="ECO:0000313" key="3">
    <source>
        <dbReference type="Proteomes" id="UP000001405"/>
    </source>
</evidence>
<dbReference type="STRING" id="1453429.UCYN_07660"/>
<keyword evidence="3" id="KW-1185">Reference proteome</keyword>
<organism evidence="3">
    <name type="scientific">Atelocyanobacterium thalassa (isolate ALOHA)</name>
    <dbReference type="NCBI Taxonomy" id="1453429"/>
    <lineage>
        <taxon>Bacteria</taxon>
        <taxon>Bacillati</taxon>
        <taxon>Cyanobacteriota</taxon>
        <taxon>Cyanophyceae</taxon>
        <taxon>Oscillatoriophycideae</taxon>
        <taxon>Chroococcales</taxon>
        <taxon>Aphanothecaceae</taxon>
        <taxon>Candidatus Atelocyanobacterium</taxon>
        <taxon>Candidatus Atelocyanobacterium thalassae</taxon>
    </lineage>
</organism>
<keyword evidence="1" id="KW-1133">Transmembrane helix</keyword>
<dbReference type="PATRIC" id="fig|713887.8.peg.715"/>
<accession>D3EPQ9</accession>
<feature type="transmembrane region" description="Helical" evidence="1">
    <location>
        <begin position="39"/>
        <end position="61"/>
    </location>
</feature>
<keyword evidence="1" id="KW-0812">Transmembrane</keyword>
<dbReference type="InterPro" id="IPR019664">
    <property type="entry name" value="Uncharacterised_Ycf51"/>
</dbReference>
<protein>
    <submittedName>
        <fullName evidence="2">Protein of function (DUF2518)</fullName>
    </submittedName>
</protein>
<dbReference type="HOGENOM" id="CLU_116764_0_0_3"/>
<name>D3EPQ9_ATETH</name>
<feature type="transmembrane region" description="Helical" evidence="1">
    <location>
        <begin position="12"/>
        <end position="33"/>
    </location>
</feature>
<dbReference type="Pfam" id="PF10726">
    <property type="entry name" value="DUF2518"/>
    <property type="match status" value="1"/>
</dbReference>
<evidence type="ECO:0000313" key="2">
    <source>
        <dbReference type="EMBL" id="ADB95459.1"/>
    </source>
</evidence>
<keyword evidence="1" id="KW-0472">Membrane</keyword>
<dbReference type="EMBL" id="CP001842">
    <property type="protein sequence ID" value="ADB95459.1"/>
    <property type="molecule type" value="Genomic_DNA"/>
</dbReference>
<dbReference type="RefSeq" id="WP_012954146.1">
    <property type="nucleotide sequence ID" value="NC_013771.1"/>
</dbReference>
<dbReference type="AlphaFoldDB" id="D3EPQ9"/>
<dbReference type="KEGG" id="cyu:UCYN_07660"/>
<evidence type="ECO:0000256" key="1">
    <source>
        <dbReference type="SAM" id="Phobius"/>
    </source>
</evidence>
<gene>
    <name evidence="2" type="ordered locus">UCYN_07660</name>
</gene>
<proteinExistence type="predicted"/>